<dbReference type="Pfam" id="PF13181">
    <property type="entry name" value="TPR_8"/>
    <property type="match status" value="1"/>
</dbReference>
<dbReference type="SMART" id="SM00028">
    <property type="entry name" value="TPR"/>
    <property type="match status" value="1"/>
</dbReference>
<protein>
    <submittedName>
        <fullName evidence="2">Tetratricopeptide repeat protein</fullName>
    </submittedName>
</protein>
<accession>A0ABU2YG05</accession>
<dbReference type="Gene3D" id="1.25.40.10">
    <property type="entry name" value="Tetratricopeptide repeat domain"/>
    <property type="match status" value="3"/>
</dbReference>
<feature type="repeat" description="TPR" evidence="1">
    <location>
        <begin position="212"/>
        <end position="245"/>
    </location>
</feature>
<dbReference type="SUPFAM" id="SSF48452">
    <property type="entry name" value="TPR-like"/>
    <property type="match status" value="2"/>
</dbReference>
<evidence type="ECO:0000313" key="3">
    <source>
        <dbReference type="Proteomes" id="UP001254488"/>
    </source>
</evidence>
<name>A0ABU2YG05_9FLAO</name>
<evidence type="ECO:0000313" key="2">
    <source>
        <dbReference type="EMBL" id="MDT0556811.1"/>
    </source>
</evidence>
<dbReference type="PROSITE" id="PS51257">
    <property type="entry name" value="PROKAR_LIPOPROTEIN"/>
    <property type="match status" value="1"/>
</dbReference>
<keyword evidence="1" id="KW-0802">TPR repeat</keyword>
<dbReference type="EMBL" id="JAVRHZ010000008">
    <property type="protein sequence ID" value="MDT0556811.1"/>
    <property type="molecule type" value="Genomic_DNA"/>
</dbReference>
<dbReference type="InterPro" id="IPR011990">
    <property type="entry name" value="TPR-like_helical_dom_sf"/>
</dbReference>
<comment type="caution">
    <text evidence="2">The sequence shown here is derived from an EMBL/GenBank/DDBJ whole genome shotgun (WGS) entry which is preliminary data.</text>
</comment>
<sequence>MKKILLLLITIAFFSCKNEEAKKVEITSVTDYNEYLSAPLASLKEAEQTKDFWSKRLNNDTTGVGDIGPLAGVYGVLFSESGNVENLKHAETLYKKGMQYSANNKDAFARGLARNYISQHKFKEAKTVLEESYAGVSKKHETELMLFDVYMELGEYEKANKFLEKVKNPSDYNYLIRLSKWSDYRGDLDAAIKYMEQAKSIAESRNSKELKIWTYSNLGDYYGHAGRIKDAYQHYLMTLKLQPDNAYVKKGIAWITYAAEKNTKEANRILDTLAKKHPVPDYYLFKAELAEYDGDASKSNALTEAFLNAVSSNKTYGDMYNAYLIEIYADSDPEKALALANKEVTNRATPETYHLLALAQLSNGDKQNALETIEKYVEGKTYEPMAQYHSALVYKANGLDDKVKPIKDELLDASFELGPVLMKDIEKL</sequence>
<dbReference type="InterPro" id="IPR019734">
    <property type="entry name" value="TPR_rpt"/>
</dbReference>
<gene>
    <name evidence="2" type="ORF">RM538_12405</name>
</gene>
<dbReference type="PROSITE" id="PS50005">
    <property type="entry name" value="TPR"/>
    <property type="match status" value="1"/>
</dbReference>
<keyword evidence="3" id="KW-1185">Reference proteome</keyword>
<proteinExistence type="predicted"/>
<dbReference type="Pfam" id="PF13424">
    <property type="entry name" value="TPR_12"/>
    <property type="match status" value="1"/>
</dbReference>
<evidence type="ECO:0000256" key="1">
    <source>
        <dbReference type="PROSITE-ProRule" id="PRU00339"/>
    </source>
</evidence>
<reference evidence="2 3" key="1">
    <citation type="submission" date="2023-09" db="EMBL/GenBank/DDBJ databases">
        <authorList>
            <person name="Rey-Velasco X."/>
        </authorList>
    </citation>
    <scope>NUCLEOTIDE SEQUENCE [LARGE SCALE GENOMIC DNA]</scope>
    <source>
        <strain evidence="2 3">W242</strain>
    </source>
</reference>
<organism evidence="2 3">
    <name type="scientific">Patiriisocius hiemis</name>
    <dbReference type="NCBI Taxonomy" id="3075604"/>
    <lineage>
        <taxon>Bacteria</taxon>
        <taxon>Pseudomonadati</taxon>
        <taxon>Bacteroidota</taxon>
        <taxon>Flavobacteriia</taxon>
        <taxon>Flavobacteriales</taxon>
        <taxon>Flavobacteriaceae</taxon>
        <taxon>Patiriisocius</taxon>
    </lineage>
</organism>
<dbReference type="Proteomes" id="UP001254488">
    <property type="component" value="Unassembled WGS sequence"/>
</dbReference>
<dbReference type="RefSeq" id="WP_311333761.1">
    <property type="nucleotide sequence ID" value="NZ_JAVRHZ010000008.1"/>
</dbReference>